<feature type="transmembrane region" description="Helical" evidence="1">
    <location>
        <begin position="359"/>
        <end position="376"/>
    </location>
</feature>
<keyword evidence="1" id="KW-1133">Transmembrane helix</keyword>
<feature type="transmembrane region" description="Helical" evidence="1">
    <location>
        <begin position="388"/>
        <end position="406"/>
    </location>
</feature>
<sequence length="447" mass="50499">MNKKETSFYLAALVIGFALSCLYAAQQILTGDQLQMIAKGYLGAHHGVWLSYGNAASAMGNVPGSLSAWLVGGPLLLWDSPYAPMLLLLVLKLISFLLFDDVIRREFGPRGRLLFMVLYWLNPWFLYESILYNPAYLFFAAALHFWSAYRMRAQPSFICSLLHVVSIGFAMQLHYSWPLLAVISGCLFWRKLMRLNGWGVMAGVLLLAASLIPYLHEVFNQPQLARADADTSDRYIGWGLLHVYPLLKSLIYWLRYGSWIFSTKLINGTTFDWLGSAVWLQQTAVWIWRCVVYLAGAGSLVLTLLANRYVWRLVRPHLSWRWASQPSAVTSQVWLGLYVASAVVAILVCAALAPIVFSYWHLMLVFPFALLPLMLFSHTWLERAAPQFMRYLAAASIFCLLVNLVAANDSRKFSYQADYAAQTQAWVSSMTPQDARSRALTQSSEGE</sequence>
<feature type="transmembrane region" description="Helical" evidence="1">
    <location>
        <begin position="156"/>
        <end position="175"/>
    </location>
</feature>
<dbReference type="PROSITE" id="PS51257">
    <property type="entry name" value="PROKAR_LIPOPROTEIN"/>
    <property type="match status" value="1"/>
</dbReference>
<feature type="transmembrane region" description="Helical" evidence="1">
    <location>
        <begin position="195"/>
        <end position="215"/>
    </location>
</feature>
<feature type="transmembrane region" description="Helical" evidence="1">
    <location>
        <begin position="82"/>
        <end position="99"/>
    </location>
</feature>
<evidence type="ECO:0000313" key="3">
    <source>
        <dbReference type="Proteomes" id="UP001595692"/>
    </source>
</evidence>
<keyword evidence="3" id="KW-1185">Reference proteome</keyword>
<proteinExistence type="predicted"/>
<feature type="transmembrane region" description="Helical" evidence="1">
    <location>
        <begin position="286"/>
        <end position="311"/>
    </location>
</feature>
<keyword evidence="2" id="KW-0808">Transferase</keyword>
<feature type="transmembrane region" description="Helical" evidence="1">
    <location>
        <begin position="332"/>
        <end position="353"/>
    </location>
</feature>
<dbReference type="RefSeq" id="WP_377151163.1">
    <property type="nucleotide sequence ID" value="NZ_JBHSAF010000003.1"/>
</dbReference>
<keyword evidence="1" id="KW-0472">Membrane</keyword>
<dbReference type="Proteomes" id="UP001595692">
    <property type="component" value="Unassembled WGS sequence"/>
</dbReference>
<gene>
    <name evidence="2" type="ORF">ACFOSS_05645</name>
</gene>
<feature type="transmembrane region" description="Helical" evidence="1">
    <location>
        <begin position="133"/>
        <end position="149"/>
    </location>
</feature>
<organism evidence="2 3">
    <name type="scientific">Pseudaeromonas sharmana</name>
    <dbReference type="NCBI Taxonomy" id="328412"/>
    <lineage>
        <taxon>Bacteria</taxon>
        <taxon>Pseudomonadati</taxon>
        <taxon>Pseudomonadota</taxon>
        <taxon>Gammaproteobacteria</taxon>
        <taxon>Aeromonadales</taxon>
        <taxon>Aeromonadaceae</taxon>
        <taxon>Pseudaeromonas</taxon>
    </lineage>
</organism>
<reference evidence="3" key="1">
    <citation type="journal article" date="2019" name="Int. J. Syst. Evol. Microbiol.">
        <title>The Global Catalogue of Microorganisms (GCM) 10K type strain sequencing project: providing services to taxonomists for standard genome sequencing and annotation.</title>
        <authorList>
            <consortium name="The Broad Institute Genomics Platform"/>
            <consortium name="The Broad Institute Genome Sequencing Center for Infectious Disease"/>
            <person name="Wu L."/>
            <person name="Ma J."/>
        </authorList>
    </citation>
    <scope>NUCLEOTIDE SEQUENCE [LARGE SCALE GENOMIC DNA]</scope>
    <source>
        <strain evidence="3">CCUG 54939</strain>
    </source>
</reference>
<evidence type="ECO:0000256" key="1">
    <source>
        <dbReference type="SAM" id="Phobius"/>
    </source>
</evidence>
<comment type="caution">
    <text evidence="2">The sequence shown here is derived from an EMBL/GenBank/DDBJ whole genome shotgun (WGS) entry which is preliminary data.</text>
</comment>
<keyword evidence="1" id="KW-0812">Transmembrane</keyword>
<dbReference type="EMBL" id="JBHSAF010000003">
    <property type="protein sequence ID" value="MFC3912947.1"/>
    <property type="molecule type" value="Genomic_DNA"/>
</dbReference>
<evidence type="ECO:0000313" key="2">
    <source>
        <dbReference type="EMBL" id="MFC3912947.1"/>
    </source>
</evidence>
<dbReference type="GO" id="GO:0016740">
    <property type="term" value="F:transferase activity"/>
    <property type="evidence" value="ECO:0007669"/>
    <property type="project" value="UniProtKB-KW"/>
</dbReference>
<protein>
    <submittedName>
        <fullName evidence="2">3-deoxy-D-manno-octulosonic acid transferase</fullName>
    </submittedName>
</protein>
<accession>A0ABV8CM12</accession>
<name>A0ABV8CM12_9GAMM</name>